<dbReference type="EMBL" id="BONF01000008">
    <property type="protein sequence ID" value="GIF79729.1"/>
    <property type="molecule type" value="Genomic_DNA"/>
</dbReference>
<evidence type="ECO:0000313" key="1">
    <source>
        <dbReference type="EMBL" id="GIF79729.1"/>
    </source>
</evidence>
<organism evidence="1 2">
    <name type="scientific">Catellatospora bangladeshensis</name>
    <dbReference type="NCBI Taxonomy" id="310355"/>
    <lineage>
        <taxon>Bacteria</taxon>
        <taxon>Bacillati</taxon>
        <taxon>Actinomycetota</taxon>
        <taxon>Actinomycetes</taxon>
        <taxon>Micromonosporales</taxon>
        <taxon>Micromonosporaceae</taxon>
        <taxon>Catellatospora</taxon>
    </lineage>
</organism>
<protein>
    <submittedName>
        <fullName evidence="1">Esterase</fullName>
    </submittedName>
</protein>
<dbReference type="InterPro" id="IPR029058">
    <property type="entry name" value="AB_hydrolase_fold"/>
</dbReference>
<dbReference type="InterPro" id="IPR000801">
    <property type="entry name" value="Esterase-like"/>
</dbReference>
<dbReference type="PANTHER" id="PTHR48098">
    <property type="entry name" value="ENTEROCHELIN ESTERASE-RELATED"/>
    <property type="match status" value="1"/>
</dbReference>
<keyword evidence="2" id="KW-1185">Reference proteome</keyword>
<dbReference type="GO" id="GO:0016747">
    <property type="term" value="F:acyltransferase activity, transferring groups other than amino-acyl groups"/>
    <property type="evidence" value="ECO:0007669"/>
    <property type="project" value="TreeGrafter"/>
</dbReference>
<dbReference type="AlphaFoldDB" id="A0A8J3JKR9"/>
<evidence type="ECO:0000313" key="2">
    <source>
        <dbReference type="Proteomes" id="UP000601223"/>
    </source>
</evidence>
<dbReference type="PANTHER" id="PTHR48098:SF1">
    <property type="entry name" value="DIACYLGLYCEROL ACYLTRANSFERASE_MYCOLYLTRANSFERASE AG85A"/>
    <property type="match status" value="1"/>
</dbReference>
<dbReference type="Pfam" id="PF00756">
    <property type="entry name" value="Esterase"/>
    <property type="match status" value="1"/>
</dbReference>
<dbReference type="SUPFAM" id="SSF53474">
    <property type="entry name" value="alpha/beta-Hydrolases"/>
    <property type="match status" value="1"/>
</dbReference>
<accession>A0A8J3JKR9</accession>
<proteinExistence type="predicted"/>
<dbReference type="Proteomes" id="UP000601223">
    <property type="component" value="Unassembled WGS sequence"/>
</dbReference>
<reference evidence="1 2" key="1">
    <citation type="submission" date="2021-01" db="EMBL/GenBank/DDBJ databases">
        <title>Whole genome shotgun sequence of Catellatospora bangladeshensis NBRC 107357.</title>
        <authorList>
            <person name="Komaki H."/>
            <person name="Tamura T."/>
        </authorList>
    </citation>
    <scope>NUCLEOTIDE SEQUENCE [LARGE SCALE GENOMIC DNA]</scope>
    <source>
        <strain evidence="1 2">NBRC 107357</strain>
    </source>
</reference>
<dbReference type="Gene3D" id="3.40.50.1820">
    <property type="entry name" value="alpha/beta hydrolase"/>
    <property type="match status" value="1"/>
</dbReference>
<dbReference type="RefSeq" id="WP_203742589.1">
    <property type="nucleotide sequence ID" value="NZ_BONF01000008.1"/>
</dbReference>
<dbReference type="InterPro" id="IPR050583">
    <property type="entry name" value="Mycobacterial_A85_antigen"/>
</dbReference>
<comment type="caution">
    <text evidence="1">The sequence shown here is derived from an EMBL/GenBank/DDBJ whole genome shotgun (WGS) entry which is preliminary data.</text>
</comment>
<gene>
    <name evidence="1" type="ORF">Cba03nite_10780</name>
</gene>
<sequence>MDRRRALGLAAGVTVGAAALGGALLWKFGGPDDQETAAALIPDAPLGDERLEQRESAARGQAVDFYTAVPAGHGDGRGLPLCLVLHGASATAASFPGFGFGRFLSDAVRRGVPPFVLAGATGGRLRWEPSGADDPQRMAYQELPAWCAERGFDTTRVALWGWSMGGYGVLRLAQEQPGRFRAVAAFSPAVSQGDRVFAGAAGLAGTPVALWCGEQDDFYGDVQALGAAIPGARTAYAEGGHTRTYWNSVTPAAFDFLGHTLAEPRS</sequence>
<name>A0A8J3JKR9_9ACTN</name>